<dbReference type="OrthoDB" id="3368165at2"/>
<reference evidence="2 3" key="1">
    <citation type="submission" date="2018-09" db="EMBL/GenBank/DDBJ databases">
        <title>YIM 75507 draft genome.</title>
        <authorList>
            <person name="Tang S."/>
            <person name="Feng Y."/>
        </authorList>
    </citation>
    <scope>NUCLEOTIDE SEQUENCE [LARGE SCALE GENOMIC DNA]</scope>
    <source>
        <strain evidence="2 3">YIM 75507</strain>
    </source>
</reference>
<gene>
    <name evidence="2" type="ORF">D5H75_29395</name>
</gene>
<sequence length="225" mass="24378">MVSDVAASAFGEAARERHDRPLHLRGRTYRARLKVTGMTDVPEETGLLGRAGEHDAVARISKAVTGEGLPDVLGVALRVPYGGATLDLLFATTGWSPVARHVLVPRSSFLGGLYTTLLPYKIGGATRAIGLLPSPRWHLPARLDLLDDAVRTAPLTFALVTAPLLGRWEPCGLLRVIEPMAEEVPAFDPETNRLPDIHPTGPFQTFRSKAYRSSRENRGEPTTGT</sequence>
<keyword evidence="3" id="KW-1185">Reference proteome</keyword>
<evidence type="ECO:0000256" key="1">
    <source>
        <dbReference type="SAM" id="MobiDB-lite"/>
    </source>
</evidence>
<feature type="region of interest" description="Disordered" evidence="1">
    <location>
        <begin position="189"/>
        <end position="225"/>
    </location>
</feature>
<accession>A0A3A4AFN2</accession>
<dbReference type="AlphaFoldDB" id="A0A3A4AFN2"/>
<dbReference type="RefSeq" id="WP_119929819.1">
    <property type="nucleotide sequence ID" value="NZ_QZEY01000015.1"/>
</dbReference>
<protein>
    <recommendedName>
        <fullName evidence="4">Phosphodiesterase</fullName>
    </recommendedName>
</protein>
<dbReference type="EMBL" id="QZEY01000015">
    <property type="protein sequence ID" value="RJL24443.1"/>
    <property type="molecule type" value="Genomic_DNA"/>
</dbReference>
<name>A0A3A4AFN2_9ACTN</name>
<evidence type="ECO:0000313" key="3">
    <source>
        <dbReference type="Proteomes" id="UP000265768"/>
    </source>
</evidence>
<evidence type="ECO:0000313" key="2">
    <source>
        <dbReference type="EMBL" id="RJL24443.1"/>
    </source>
</evidence>
<evidence type="ECO:0008006" key="4">
    <source>
        <dbReference type="Google" id="ProtNLM"/>
    </source>
</evidence>
<organism evidence="2 3">
    <name type="scientific">Bailinhaonella thermotolerans</name>
    <dbReference type="NCBI Taxonomy" id="1070861"/>
    <lineage>
        <taxon>Bacteria</taxon>
        <taxon>Bacillati</taxon>
        <taxon>Actinomycetota</taxon>
        <taxon>Actinomycetes</taxon>
        <taxon>Streptosporangiales</taxon>
        <taxon>Streptosporangiaceae</taxon>
        <taxon>Bailinhaonella</taxon>
    </lineage>
</organism>
<dbReference type="Proteomes" id="UP000265768">
    <property type="component" value="Unassembled WGS sequence"/>
</dbReference>
<comment type="caution">
    <text evidence="2">The sequence shown here is derived from an EMBL/GenBank/DDBJ whole genome shotgun (WGS) entry which is preliminary data.</text>
</comment>
<proteinExistence type="predicted"/>